<dbReference type="InterPro" id="IPR052037">
    <property type="entry name" value="LPS_export_LptA"/>
</dbReference>
<dbReference type="Pfam" id="PF03968">
    <property type="entry name" value="LptD_N"/>
    <property type="match status" value="1"/>
</dbReference>
<evidence type="ECO:0000256" key="1">
    <source>
        <dbReference type="ARBA" id="ARBA00022448"/>
    </source>
</evidence>
<comment type="subunit">
    <text evidence="4">Component of the lipopolysaccharide transport and assembly complex.</text>
</comment>
<gene>
    <name evidence="4 7" type="primary">lptA</name>
    <name evidence="7" type="ORF">HMPREF0016_01514</name>
</gene>
<evidence type="ECO:0000256" key="5">
    <source>
        <dbReference type="SAM" id="MobiDB-lite"/>
    </source>
</evidence>
<evidence type="ECO:0000256" key="2">
    <source>
        <dbReference type="ARBA" id="ARBA00022729"/>
    </source>
</evidence>
<evidence type="ECO:0000256" key="3">
    <source>
        <dbReference type="ARBA" id="ARBA00022764"/>
    </source>
</evidence>
<comment type="function">
    <text evidence="4">Involved in the assembly of lipopolysaccharide (LPS). Required for the translocation of LPS from the inner membrane to the outer membrane. May form a bridge between the inner membrane and the outer membrane, via interactions with LptC and LptD, thereby facilitating LPS transfer across the periplasm.</text>
</comment>
<comment type="subcellular location">
    <subcellularLocation>
        <location evidence="4">Periplasm</location>
    </subcellularLocation>
</comment>
<dbReference type="GO" id="GO:0030288">
    <property type="term" value="C:outer membrane-bounded periplasmic space"/>
    <property type="evidence" value="ECO:0007669"/>
    <property type="project" value="TreeGrafter"/>
</dbReference>
<dbReference type="InterPro" id="IPR005653">
    <property type="entry name" value="OstA-like_N"/>
</dbReference>
<dbReference type="GO" id="GO:0015920">
    <property type="term" value="P:lipopolysaccharide transport"/>
    <property type="evidence" value="ECO:0007669"/>
    <property type="project" value="UniProtKB-UniRule"/>
</dbReference>
<feature type="compositionally biased region" description="Polar residues" evidence="5">
    <location>
        <begin position="169"/>
        <end position="179"/>
    </location>
</feature>
<name>D0SCE1_ACIJO</name>
<dbReference type="GO" id="GO:0001530">
    <property type="term" value="F:lipopolysaccharide binding"/>
    <property type="evidence" value="ECO:0007669"/>
    <property type="project" value="InterPro"/>
</dbReference>
<feature type="domain" description="Organic solvent tolerance-like N-terminal" evidence="6">
    <location>
        <begin position="53"/>
        <end position="162"/>
    </location>
</feature>
<organism evidence="7 8">
    <name type="scientific">Acinetobacter johnsonii SH046</name>
    <dbReference type="NCBI Taxonomy" id="575586"/>
    <lineage>
        <taxon>Bacteria</taxon>
        <taxon>Pseudomonadati</taxon>
        <taxon>Pseudomonadota</taxon>
        <taxon>Gammaproteobacteria</taxon>
        <taxon>Moraxellales</taxon>
        <taxon>Moraxellaceae</taxon>
        <taxon>Acinetobacter</taxon>
    </lineage>
</organism>
<keyword evidence="1 4" id="KW-0813">Transport</keyword>
<comment type="similarity">
    <text evidence="4">Belongs to the LptA family.</text>
</comment>
<keyword evidence="2" id="KW-0732">Signal</keyword>
<dbReference type="Gene3D" id="2.60.450.10">
    <property type="entry name" value="Lipopolysaccharide (LPS) transport protein A like domain"/>
    <property type="match status" value="1"/>
</dbReference>
<sequence length="197" mass="20803">MTFSIFEGSMNHNPKFSISKTFLKQTLALSLGVAVSTFALALPSDRSKAISLVADRATFNEKTGVTTYTGNVIIEQGTMKLQADSIVANLNQTRQISTITANGKPARFQQQVSTNKGIAKGQAQKIIYNAETGIITLSGSALLEQDGASIRGNTLRYSMNKGDIEAIGTPNSSGSSSGRVQIVIPPSGSQSFPGARD</sequence>
<evidence type="ECO:0000259" key="6">
    <source>
        <dbReference type="Pfam" id="PF03968"/>
    </source>
</evidence>
<evidence type="ECO:0000313" key="8">
    <source>
        <dbReference type="Proteomes" id="UP000012047"/>
    </source>
</evidence>
<feature type="compositionally biased region" description="Polar residues" evidence="5">
    <location>
        <begin position="187"/>
        <end position="197"/>
    </location>
</feature>
<dbReference type="HAMAP" id="MF_01914">
    <property type="entry name" value="LPS_assembly_LptA"/>
    <property type="match status" value="1"/>
</dbReference>
<evidence type="ECO:0000313" key="7">
    <source>
        <dbReference type="EMBL" id="EEY96823.1"/>
    </source>
</evidence>
<dbReference type="GO" id="GO:0043165">
    <property type="term" value="P:Gram-negative-bacterium-type cell outer membrane assembly"/>
    <property type="evidence" value="ECO:0007669"/>
    <property type="project" value="UniProtKB-UniRule"/>
</dbReference>
<dbReference type="EMBL" id="GG704965">
    <property type="protein sequence ID" value="EEY96823.1"/>
    <property type="molecule type" value="Genomic_DNA"/>
</dbReference>
<dbReference type="PANTHER" id="PTHR36504">
    <property type="entry name" value="LIPOPOLYSACCHARIDE EXPORT SYSTEM PROTEIN LPTA"/>
    <property type="match status" value="1"/>
</dbReference>
<dbReference type="AlphaFoldDB" id="D0SCE1"/>
<dbReference type="InterPro" id="IPR014340">
    <property type="entry name" value="LptA"/>
</dbReference>
<reference evidence="8" key="1">
    <citation type="journal article" date="2012" name="PLoS ONE">
        <title>The success of Acinetobacter species; genetic, metabolic and virulence attributes.</title>
        <authorList>
            <person name="Peleg A.Y."/>
            <person name="de Breij A."/>
            <person name="Adams M.D."/>
            <person name="Cerqueira G.M."/>
            <person name="Mocali S."/>
            <person name="Galardini M."/>
            <person name="Nibbering P.H."/>
            <person name="Earl A.M."/>
            <person name="Ward D.V."/>
            <person name="Paterson D.L."/>
            <person name="Seifert H."/>
            <person name="Dijkshoorn L."/>
        </authorList>
    </citation>
    <scope>NUCLEOTIDE SEQUENCE [LARGE SCALE GENOMIC DNA]</scope>
    <source>
        <strain evidence="8">SH046</strain>
    </source>
</reference>
<evidence type="ECO:0000256" key="4">
    <source>
        <dbReference type="HAMAP-Rule" id="MF_01914"/>
    </source>
</evidence>
<proteinExistence type="inferred from homology"/>
<dbReference type="HOGENOM" id="CLU_095993_4_1_6"/>
<dbReference type="Proteomes" id="UP000012047">
    <property type="component" value="Unassembled WGS sequence"/>
</dbReference>
<dbReference type="GO" id="GO:0017089">
    <property type="term" value="F:glycolipid transfer activity"/>
    <property type="evidence" value="ECO:0007669"/>
    <property type="project" value="TreeGrafter"/>
</dbReference>
<dbReference type="PANTHER" id="PTHR36504:SF1">
    <property type="entry name" value="LIPOPOLYSACCHARIDE EXPORT SYSTEM PROTEIN LPTA"/>
    <property type="match status" value="1"/>
</dbReference>
<dbReference type="NCBIfam" id="TIGR03002">
    <property type="entry name" value="outer_YhbN_LptA"/>
    <property type="match status" value="1"/>
</dbReference>
<protein>
    <recommendedName>
        <fullName evidence="4">Lipopolysaccharide export system protein LptA</fullName>
    </recommendedName>
</protein>
<feature type="region of interest" description="Disordered" evidence="5">
    <location>
        <begin position="166"/>
        <end position="197"/>
    </location>
</feature>
<dbReference type="eggNOG" id="COG1934">
    <property type="taxonomic scope" value="Bacteria"/>
</dbReference>
<accession>D0SCE1</accession>
<keyword evidence="3 4" id="KW-0574">Periplasm</keyword>
<dbReference type="GO" id="GO:0009279">
    <property type="term" value="C:cell outer membrane"/>
    <property type="evidence" value="ECO:0007669"/>
    <property type="project" value="TreeGrafter"/>
</dbReference>